<dbReference type="InterPro" id="IPR017972">
    <property type="entry name" value="Cyt_P450_CS"/>
</dbReference>
<comment type="cofactor">
    <cofactor evidence="1 7">
        <name>heme</name>
        <dbReference type="ChEBI" id="CHEBI:30413"/>
    </cofactor>
</comment>
<evidence type="ECO:0000256" key="1">
    <source>
        <dbReference type="ARBA" id="ARBA00001971"/>
    </source>
</evidence>
<dbReference type="GO" id="GO:0004497">
    <property type="term" value="F:monooxygenase activity"/>
    <property type="evidence" value="ECO:0007669"/>
    <property type="project" value="UniProtKB-KW"/>
</dbReference>
<dbReference type="PRINTS" id="PR00463">
    <property type="entry name" value="EP450I"/>
</dbReference>
<dbReference type="Proteomes" id="UP000054771">
    <property type="component" value="Unassembled WGS sequence"/>
</dbReference>
<protein>
    <recommendedName>
        <fullName evidence="11">Cytochrome P450</fullName>
    </recommendedName>
</protein>
<dbReference type="GO" id="GO:0016705">
    <property type="term" value="F:oxidoreductase activity, acting on paired donors, with incorporation or reduction of molecular oxygen"/>
    <property type="evidence" value="ECO:0007669"/>
    <property type="project" value="InterPro"/>
</dbReference>
<dbReference type="PROSITE" id="PS00086">
    <property type="entry name" value="CYTOCHROME_P450"/>
    <property type="match status" value="1"/>
</dbReference>
<evidence type="ECO:0000256" key="6">
    <source>
        <dbReference type="ARBA" id="ARBA00023033"/>
    </source>
</evidence>
<dbReference type="SUPFAM" id="SSF48264">
    <property type="entry name" value="Cytochrome P450"/>
    <property type="match status" value="1"/>
</dbReference>
<dbReference type="STRING" id="454130.A0A0U5HHJ9"/>
<organism evidence="9 10">
    <name type="scientific">Aspergillus calidoustus</name>
    <dbReference type="NCBI Taxonomy" id="454130"/>
    <lineage>
        <taxon>Eukaryota</taxon>
        <taxon>Fungi</taxon>
        <taxon>Dikarya</taxon>
        <taxon>Ascomycota</taxon>
        <taxon>Pezizomycotina</taxon>
        <taxon>Eurotiomycetes</taxon>
        <taxon>Eurotiomycetidae</taxon>
        <taxon>Eurotiales</taxon>
        <taxon>Aspergillaceae</taxon>
        <taxon>Aspergillus</taxon>
        <taxon>Aspergillus subgen. Nidulantes</taxon>
    </lineage>
</organism>
<evidence type="ECO:0000256" key="8">
    <source>
        <dbReference type="RuleBase" id="RU000461"/>
    </source>
</evidence>
<sequence length="286" mass="32351">MPDAFLPSVIRASDRGGFQTEAEAAYLALQLIIGAADTVFALAQICHWNCMIPTDTTVNYQSQISTWSFLEAMLQYPDVQRKARAEIEAVVGNRLPEFADLEGIPYIRCVMKELWRWRPPVSLGHPHVTTRDIVYNGQRIPKGARLHLNAWAISHDPKRHEDPDRFWPERYANDHTTSINSADVTKRDHFAFGAGRRICPGYHVAERSLAIAVMRILWAFEIKWAPGTREPVDPLSYMRCSEMPGNASSRLPVTLQVLSREKADIINSAFEAAKRVRVQIASLSLE</sequence>
<dbReference type="OrthoDB" id="1103324at2759"/>
<dbReference type="GO" id="GO:0020037">
    <property type="term" value="F:heme binding"/>
    <property type="evidence" value="ECO:0007669"/>
    <property type="project" value="InterPro"/>
</dbReference>
<dbReference type="InterPro" id="IPR036396">
    <property type="entry name" value="Cyt_P450_sf"/>
</dbReference>
<proteinExistence type="inferred from homology"/>
<keyword evidence="5 7" id="KW-0408">Iron</keyword>
<keyword evidence="4 8" id="KW-0560">Oxidoreductase</keyword>
<dbReference type="InterPro" id="IPR050364">
    <property type="entry name" value="Cytochrome_P450_fung"/>
</dbReference>
<keyword evidence="3 7" id="KW-0479">Metal-binding</keyword>
<feature type="binding site" description="axial binding residue" evidence="7">
    <location>
        <position position="199"/>
    </location>
    <ligand>
        <name>heme</name>
        <dbReference type="ChEBI" id="CHEBI:30413"/>
    </ligand>
    <ligandPart>
        <name>Fe</name>
        <dbReference type="ChEBI" id="CHEBI:18248"/>
    </ligandPart>
</feature>
<keyword evidence="10" id="KW-1185">Reference proteome</keyword>
<keyword evidence="6 8" id="KW-0503">Monooxygenase</keyword>
<dbReference type="PANTHER" id="PTHR46300:SF2">
    <property type="entry name" value="CYTOCHROME P450 MONOOXYGENASE ALNH-RELATED"/>
    <property type="match status" value="1"/>
</dbReference>
<gene>
    <name evidence="9" type="ORF">ASPCAL07607</name>
</gene>
<dbReference type="PANTHER" id="PTHR46300">
    <property type="entry name" value="P450, PUTATIVE (EUROFUNG)-RELATED-RELATED"/>
    <property type="match status" value="1"/>
</dbReference>
<evidence type="ECO:0000256" key="4">
    <source>
        <dbReference type="ARBA" id="ARBA00023002"/>
    </source>
</evidence>
<evidence type="ECO:0000256" key="7">
    <source>
        <dbReference type="PIRSR" id="PIRSR602401-1"/>
    </source>
</evidence>
<accession>A0A0U5HHJ9</accession>
<dbReference type="AlphaFoldDB" id="A0A0U5HHJ9"/>
<evidence type="ECO:0000256" key="5">
    <source>
        <dbReference type="ARBA" id="ARBA00023004"/>
    </source>
</evidence>
<dbReference type="Pfam" id="PF00067">
    <property type="entry name" value="p450"/>
    <property type="match status" value="1"/>
</dbReference>
<keyword evidence="7 8" id="KW-0349">Heme</keyword>
<evidence type="ECO:0008006" key="11">
    <source>
        <dbReference type="Google" id="ProtNLM"/>
    </source>
</evidence>
<comment type="similarity">
    <text evidence="2 8">Belongs to the cytochrome P450 family.</text>
</comment>
<dbReference type="InterPro" id="IPR001128">
    <property type="entry name" value="Cyt_P450"/>
</dbReference>
<evidence type="ECO:0000313" key="9">
    <source>
        <dbReference type="EMBL" id="CEN60936.1"/>
    </source>
</evidence>
<dbReference type="EMBL" id="CDMC01000006">
    <property type="protein sequence ID" value="CEN60936.1"/>
    <property type="molecule type" value="Genomic_DNA"/>
</dbReference>
<dbReference type="GO" id="GO:0005506">
    <property type="term" value="F:iron ion binding"/>
    <property type="evidence" value="ECO:0007669"/>
    <property type="project" value="InterPro"/>
</dbReference>
<evidence type="ECO:0000256" key="3">
    <source>
        <dbReference type="ARBA" id="ARBA00022723"/>
    </source>
</evidence>
<evidence type="ECO:0000256" key="2">
    <source>
        <dbReference type="ARBA" id="ARBA00010617"/>
    </source>
</evidence>
<evidence type="ECO:0000313" key="10">
    <source>
        <dbReference type="Proteomes" id="UP000054771"/>
    </source>
</evidence>
<dbReference type="InterPro" id="IPR002401">
    <property type="entry name" value="Cyt_P450_E_grp-I"/>
</dbReference>
<reference evidence="10" key="1">
    <citation type="journal article" date="2016" name="Genome Announc.">
        <title>Draft genome sequences of fungus Aspergillus calidoustus.</title>
        <authorList>
            <person name="Horn F."/>
            <person name="Linde J."/>
            <person name="Mattern D.J."/>
            <person name="Walther G."/>
            <person name="Guthke R."/>
            <person name="Scherlach K."/>
            <person name="Martin K."/>
            <person name="Brakhage A.A."/>
            <person name="Petzke L."/>
            <person name="Valiante V."/>
        </authorList>
    </citation>
    <scope>NUCLEOTIDE SEQUENCE [LARGE SCALE GENOMIC DNA]</scope>
    <source>
        <strain evidence="10">SF006504</strain>
    </source>
</reference>
<dbReference type="OMA" id="ETANEMN"/>
<name>A0A0U5HHJ9_ASPCI</name>
<dbReference type="Gene3D" id="1.10.630.10">
    <property type="entry name" value="Cytochrome P450"/>
    <property type="match status" value="1"/>
</dbReference>